<evidence type="ECO:0000256" key="12">
    <source>
        <dbReference type="ARBA" id="ARBA00041761"/>
    </source>
</evidence>
<dbReference type="GO" id="GO:0009277">
    <property type="term" value="C:fungal-type cell wall"/>
    <property type="evidence" value="ECO:0007669"/>
    <property type="project" value="EnsemblFungi"/>
</dbReference>
<accession>A7TK07</accession>
<keyword evidence="4" id="KW-0964">Secreted</keyword>
<keyword evidence="6 14" id="KW-0378">Hydrolase</keyword>
<dbReference type="GO" id="GO:0005975">
    <property type="term" value="P:carbohydrate metabolic process"/>
    <property type="evidence" value="ECO:0007669"/>
    <property type="project" value="InterPro"/>
</dbReference>
<dbReference type="GO" id="GO:0005576">
    <property type="term" value="C:extracellular region"/>
    <property type="evidence" value="ECO:0007669"/>
    <property type="project" value="EnsemblFungi"/>
</dbReference>
<evidence type="ECO:0000256" key="8">
    <source>
        <dbReference type="ARBA" id="ARBA00023295"/>
    </source>
</evidence>
<dbReference type="OrthoDB" id="1293114at2759"/>
<protein>
    <recommendedName>
        <fullName evidence="11">glucan 1,3-beta-glucosidase</fullName>
        <ecNumber evidence="11">3.2.1.58</ecNumber>
    </recommendedName>
    <alternativeName>
        <fullName evidence="12">Exo-1,3-beta-glucanase</fullName>
    </alternativeName>
</protein>
<dbReference type="PhylomeDB" id="A7TK07"/>
<gene>
    <name evidence="16" type="ORF">Kpol_1060p6</name>
</gene>
<comment type="catalytic activity">
    <reaction evidence="10">
        <text>Successive hydrolysis of beta-D-glucose units from the non-reducing ends of (1-&gt;3)-beta-D-glucans, releasing alpha-glucose.</text>
        <dbReference type="EC" id="3.2.1.58"/>
    </reaction>
</comment>
<evidence type="ECO:0000313" key="16">
    <source>
        <dbReference type="EMBL" id="EDO17353.1"/>
    </source>
</evidence>
<evidence type="ECO:0000256" key="6">
    <source>
        <dbReference type="ARBA" id="ARBA00022801"/>
    </source>
</evidence>
<evidence type="ECO:0000256" key="11">
    <source>
        <dbReference type="ARBA" id="ARBA00038929"/>
    </source>
</evidence>
<dbReference type="OMA" id="EGICAMR"/>
<dbReference type="STRING" id="436907.A7TK07"/>
<dbReference type="GO" id="GO:0031505">
    <property type="term" value="P:fungal-type cell wall organization"/>
    <property type="evidence" value="ECO:0007669"/>
    <property type="project" value="EnsemblFungi"/>
</dbReference>
<evidence type="ECO:0000256" key="13">
    <source>
        <dbReference type="RuleBase" id="RU004335"/>
    </source>
</evidence>
<dbReference type="Gene3D" id="3.20.20.80">
    <property type="entry name" value="Glycosidases"/>
    <property type="match status" value="1"/>
</dbReference>
<sequence length="314" mass="34112">MHLSTLVAAATALLSATQVAAIGELAFNLGVKNNDGTCKSVSQFESDLEVLKGYTDTIKVYAASDCNTLQNLGPAAEAEGFKLFVGVWPNDDAHFAAEKAALQTYLPTLKESTVAGFIVGSEALYRKDLTPSELASRINEIRDLVKNINDSQGNSYSSKQVGTVDSWNVLVDGYSTPAITASDFVMANAFSYWQGQTMQNSSYSFFDDIMQALQVIQTAKGSTDITFWVGETGWPTDGTNFESAYPSLTNAAQFWQEGICAMRGWGVNVIVFEAFDEDWKPDTSGTSDVEKHWGVWTSGDKLKFSLSCDFSGSK</sequence>
<keyword evidence="7" id="KW-0325">Glycoprotein</keyword>
<evidence type="ECO:0000256" key="4">
    <source>
        <dbReference type="ARBA" id="ARBA00022525"/>
    </source>
</evidence>
<dbReference type="InterPro" id="IPR050732">
    <property type="entry name" value="Beta-glucan_modifiers"/>
</dbReference>
<evidence type="ECO:0000313" key="17">
    <source>
        <dbReference type="Proteomes" id="UP000000267"/>
    </source>
</evidence>
<dbReference type="GeneID" id="5545568"/>
<keyword evidence="3" id="KW-0134">Cell wall</keyword>
<dbReference type="GO" id="GO:0009986">
    <property type="term" value="C:cell surface"/>
    <property type="evidence" value="ECO:0007669"/>
    <property type="project" value="TreeGrafter"/>
</dbReference>
<keyword evidence="9" id="KW-0961">Cell wall biogenesis/degradation</keyword>
<comment type="subcellular location">
    <subcellularLocation>
        <location evidence="1">Secreted</location>
        <location evidence="1">Cell wall</location>
    </subcellularLocation>
</comment>
<dbReference type="EC" id="3.2.1.58" evidence="11"/>
<dbReference type="SUPFAM" id="SSF51445">
    <property type="entry name" value="(Trans)glycosidases"/>
    <property type="match status" value="1"/>
</dbReference>
<evidence type="ECO:0000256" key="10">
    <source>
        <dbReference type="ARBA" id="ARBA00036824"/>
    </source>
</evidence>
<reference evidence="16 17" key="1">
    <citation type="journal article" date="2007" name="Proc. Natl. Acad. Sci. U.S.A.">
        <title>Independent sorting-out of thousands of duplicated gene pairs in two yeast species descended from a whole-genome duplication.</title>
        <authorList>
            <person name="Scannell D.R."/>
            <person name="Frank A.C."/>
            <person name="Conant G.C."/>
            <person name="Byrne K.P."/>
            <person name="Woolfit M."/>
            <person name="Wolfe K.H."/>
        </authorList>
    </citation>
    <scope>NUCLEOTIDE SEQUENCE [LARGE SCALE GENOMIC DNA]</scope>
    <source>
        <strain evidence="17">ATCC 22028 / DSM 70294 / BCRC 21397 / CBS 2163 / NBRC 10782 / NRRL Y-8283 / UCD 57-17</strain>
    </source>
</reference>
<dbReference type="PANTHER" id="PTHR16631">
    <property type="entry name" value="GLUCAN 1,3-BETA-GLUCOSIDASE"/>
    <property type="match status" value="1"/>
</dbReference>
<dbReference type="RefSeq" id="XP_001645211.1">
    <property type="nucleotide sequence ID" value="XM_001645161.1"/>
</dbReference>
<keyword evidence="17" id="KW-1185">Reference proteome</keyword>
<dbReference type="InterPro" id="IPR017853">
    <property type="entry name" value="GH"/>
</dbReference>
<dbReference type="eggNOG" id="ENOG502QQE6">
    <property type="taxonomic scope" value="Eukaryota"/>
</dbReference>
<proteinExistence type="inferred from homology"/>
<feature type="chain" id="PRO_5002715645" description="glucan 1,3-beta-glucosidase" evidence="15">
    <location>
        <begin position="22"/>
        <end position="314"/>
    </location>
</feature>
<evidence type="ECO:0000256" key="9">
    <source>
        <dbReference type="ARBA" id="ARBA00023316"/>
    </source>
</evidence>
<dbReference type="AlphaFoldDB" id="A7TK07"/>
<dbReference type="Pfam" id="PF00332">
    <property type="entry name" value="Glyco_hydro_17"/>
    <property type="match status" value="1"/>
</dbReference>
<dbReference type="FunCoup" id="A7TK07">
    <property type="interactions" value="468"/>
</dbReference>
<organism evidence="17">
    <name type="scientific">Vanderwaltozyma polyspora (strain ATCC 22028 / DSM 70294 / BCRC 21397 / CBS 2163 / NBRC 10782 / NRRL Y-8283 / UCD 57-17)</name>
    <name type="common">Kluyveromyces polysporus</name>
    <dbReference type="NCBI Taxonomy" id="436907"/>
    <lineage>
        <taxon>Eukaryota</taxon>
        <taxon>Fungi</taxon>
        <taxon>Dikarya</taxon>
        <taxon>Ascomycota</taxon>
        <taxon>Saccharomycotina</taxon>
        <taxon>Saccharomycetes</taxon>
        <taxon>Saccharomycetales</taxon>
        <taxon>Saccharomycetaceae</taxon>
        <taxon>Vanderwaltozyma</taxon>
    </lineage>
</organism>
<dbReference type="GO" id="GO:0042973">
    <property type="term" value="F:glucan endo-1,3-beta-D-glucosidase activity"/>
    <property type="evidence" value="ECO:0007669"/>
    <property type="project" value="EnsemblFungi"/>
</dbReference>
<evidence type="ECO:0000256" key="7">
    <source>
        <dbReference type="ARBA" id="ARBA00023180"/>
    </source>
</evidence>
<dbReference type="PANTHER" id="PTHR16631:SF26">
    <property type="entry name" value="GLUCAN 1,3-BETA-GLUCOSIDASE"/>
    <property type="match status" value="1"/>
</dbReference>
<dbReference type="EMBL" id="DS480405">
    <property type="protein sequence ID" value="EDO17353.1"/>
    <property type="molecule type" value="Genomic_DNA"/>
</dbReference>
<dbReference type="FunFam" id="3.20.20.80:FF:000105">
    <property type="entry name" value="Glucan 1,3-beta-glucosidase"/>
    <property type="match status" value="1"/>
</dbReference>
<dbReference type="Proteomes" id="UP000000267">
    <property type="component" value="Unassembled WGS sequence"/>
</dbReference>
<keyword evidence="8 14" id="KW-0326">Glycosidase</keyword>
<keyword evidence="5 15" id="KW-0732">Signal</keyword>
<dbReference type="PROSITE" id="PS00587">
    <property type="entry name" value="GLYCOSYL_HYDROL_F17"/>
    <property type="match status" value="1"/>
</dbReference>
<dbReference type="HOGENOM" id="CLU_028820_2_0_1"/>
<dbReference type="KEGG" id="vpo:Kpol_1060p6"/>
<evidence type="ECO:0000256" key="14">
    <source>
        <dbReference type="RuleBase" id="RU004336"/>
    </source>
</evidence>
<feature type="signal peptide" evidence="15">
    <location>
        <begin position="1"/>
        <end position="21"/>
    </location>
</feature>
<evidence type="ECO:0000256" key="2">
    <source>
        <dbReference type="ARBA" id="ARBA00008773"/>
    </source>
</evidence>
<evidence type="ECO:0000256" key="3">
    <source>
        <dbReference type="ARBA" id="ARBA00022512"/>
    </source>
</evidence>
<name>A7TK07_VANPO</name>
<dbReference type="InterPro" id="IPR000490">
    <property type="entry name" value="Glyco_hydro_17"/>
</dbReference>
<dbReference type="InParanoid" id="A7TK07"/>
<comment type="similarity">
    <text evidence="2 13">Belongs to the glycosyl hydrolase 17 family.</text>
</comment>
<evidence type="ECO:0000256" key="1">
    <source>
        <dbReference type="ARBA" id="ARBA00004191"/>
    </source>
</evidence>
<evidence type="ECO:0000256" key="5">
    <source>
        <dbReference type="ARBA" id="ARBA00022729"/>
    </source>
</evidence>
<dbReference type="GO" id="GO:0004338">
    <property type="term" value="F:glucan exo-1,3-beta-glucosidase activity"/>
    <property type="evidence" value="ECO:0007669"/>
    <property type="project" value="UniProtKB-EC"/>
</dbReference>
<evidence type="ECO:0000256" key="15">
    <source>
        <dbReference type="SAM" id="SignalP"/>
    </source>
</evidence>